<feature type="region of interest" description="Disordered" evidence="1">
    <location>
        <begin position="246"/>
        <end position="397"/>
    </location>
</feature>
<accession>A0A0P0W234</accession>
<reference evidence="2 3" key="2">
    <citation type="journal article" date="2013" name="Plant Cell Physiol.">
        <title>Rice Annotation Project Database (RAP-DB): an integrative and interactive database for rice genomics.</title>
        <authorList>
            <person name="Sakai H."/>
            <person name="Lee S.S."/>
            <person name="Tanaka T."/>
            <person name="Numa H."/>
            <person name="Kim J."/>
            <person name="Kawahara Y."/>
            <person name="Wakimoto H."/>
            <person name="Yang C.C."/>
            <person name="Iwamoto M."/>
            <person name="Abe T."/>
            <person name="Yamada Y."/>
            <person name="Muto A."/>
            <person name="Inokuchi H."/>
            <person name="Ikemura T."/>
            <person name="Matsumoto T."/>
            <person name="Sasaki T."/>
            <person name="Itoh T."/>
        </authorList>
    </citation>
    <scope>NUCLEOTIDE SEQUENCE [LARGE SCALE GENOMIC DNA]</scope>
    <source>
        <strain evidence="3">cv. Nipponbare</strain>
    </source>
</reference>
<reference evidence="2 3" key="3">
    <citation type="journal article" date="2013" name="Rice">
        <title>Improvement of the Oryza sativa Nipponbare reference genome using next generation sequence and optical map data.</title>
        <authorList>
            <person name="Kawahara Y."/>
            <person name="de la Bastide M."/>
            <person name="Hamilton J.P."/>
            <person name="Kanamori H."/>
            <person name="McCombie W.R."/>
            <person name="Ouyang S."/>
            <person name="Schwartz D.C."/>
            <person name="Tanaka T."/>
            <person name="Wu J."/>
            <person name="Zhou S."/>
            <person name="Childs K.L."/>
            <person name="Davidson R.M."/>
            <person name="Lin H."/>
            <person name="Quesada-Ocampo L."/>
            <person name="Vaillancourt B."/>
            <person name="Sakai H."/>
            <person name="Lee S.S."/>
            <person name="Kim J."/>
            <person name="Numa H."/>
            <person name="Itoh T."/>
            <person name="Buell C.R."/>
            <person name="Matsumoto T."/>
        </authorList>
    </citation>
    <scope>NUCLEOTIDE SEQUENCE [LARGE SCALE GENOMIC DNA]</scope>
    <source>
        <strain evidence="3">cv. Nipponbare</strain>
    </source>
</reference>
<feature type="compositionally biased region" description="Basic and acidic residues" evidence="1">
    <location>
        <begin position="288"/>
        <end position="304"/>
    </location>
</feature>
<evidence type="ECO:0000313" key="3">
    <source>
        <dbReference type="Proteomes" id="UP000059680"/>
    </source>
</evidence>
<evidence type="ECO:0000313" key="2">
    <source>
        <dbReference type="EMBL" id="BAS85775.1"/>
    </source>
</evidence>
<feature type="compositionally biased region" description="Basic and acidic residues" evidence="1">
    <location>
        <begin position="149"/>
        <end position="158"/>
    </location>
</feature>
<organism evidence="2 3">
    <name type="scientific">Oryza sativa subsp. japonica</name>
    <name type="common">Rice</name>
    <dbReference type="NCBI Taxonomy" id="39947"/>
    <lineage>
        <taxon>Eukaryota</taxon>
        <taxon>Viridiplantae</taxon>
        <taxon>Streptophyta</taxon>
        <taxon>Embryophyta</taxon>
        <taxon>Tracheophyta</taxon>
        <taxon>Spermatophyta</taxon>
        <taxon>Magnoliopsida</taxon>
        <taxon>Liliopsida</taxon>
        <taxon>Poales</taxon>
        <taxon>Poaceae</taxon>
        <taxon>BOP clade</taxon>
        <taxon>Oryzoideae</taxon>
        <taxon>Oryzeae</taxon>
        <taxon>Oryzinae</taxon>
        <taxon>Oryza</taxon>
        <taxon>Oryza sativa</taxon>
    </lineage>
</organism>
<dbReference type="FunCoup" id="A0A0P0W234">
    <property type="interactions" value="3"/>
</dbReference>
<feature type="compositionally biased region" description="Basic and acidic residues" evidence="1">
    <location>
        <begin position="382"/>
        <end position="397"/>
    </location>
</feature>
<keyword evidence="3" id="KW-1185">Reference proteome</keyword>
<feature type="region of interest" description="Disordered" evidence="1">
    <location>
        <begin position="127"/>
        <end position="185"/>
    </location>
</feature>
<dbReference type="InParanoid" id="A0A0P0W234"/>
<reference evidence="3" key="1">
    <citation type="journal article" date="2005" name="Nature">
        <title>The map-based sequence of the rice genome.</title>
        <authorList>
            <consortium name="International rice genome sequencing project (IRGSP)"/>
            <person name="Matsumoto T."/>
            <person name="Wu J."/>
            <person name="Kanamori H."/>
            <person name="Katayose Y."/>
            <person name="Fujisawa M."/>
            <person name="Namiki N."/>
            <person name="Mizuno H."/>
            <person name="Yamamoto K."/>
            <person name="Antonio B.A."/>
            <person name="Baba T."/>
            <person name="Sakata K."/>
            <person name="Nagamura Y."/>
            <person name="Aoki H."/>
            <person name="Arikawa K."/>
            <person name="Arita K."/>
            <person name="Bito T."/>
            <person name="Chiden Y."/>
            <person name="Fujitsuka N."/>
            <person name="Fukunaka R."/>
            <person name="Hamada M."/>
            <person name="Harada C."/>
            <person name="Hayashi A."/>
            <person name="Hijishita S."/>
            <person name="Honda M."/>
            <person name="Hosokawa S."/>
            <person name="Ichikawa Y."/>
            <person name="Idonuma A."/>
            <person name="Iijima M."/>
            <person name="Ikeda M."/>
            <person name="Ikeno M."/>
            <person name="Ito K."/>
            <person name="Ito S."/>
            <person name="Ito T."/>
            <person name="Ito Y."/>
            <person name="Ito Y."/>
            <person name="Iwabuchi A."/>
            <person name="Kamiya K."/>
            <person name="Karasawa W."/>
            <person name="Kurita K."/>
            <person name="Katagiri S."/>
            <person name="Kikuta A."/>
            <person name="Kobayashi H."/>
            <person name="Kobayashi N."/>
            <person name="Machita K."/>
            <person name="Maehara T."/>
            <person name="Masukawa M."/>
            <person name="Mizubayashi T."/>
            <person name="Mukai Y."/>
            <person name="Nagasaki H."/>
            <person name="Nagata Y."/>
            <person name="Naito S."/>
            <person name="Nakashima M."/>
            <person name="Nakama Y."/>
            <person name="Nakamichi Y."/>
            <person name="Nakamura M."/>
            <person name="Meguro A."/>
            <person name="Negishi M."/>
            <person name="Ohta I."/>
            <person name="Ohta T."/>
            <person name="Okamoto M."/>
            <person name="Ono N."/>
            <person name="Saji S."/>
            <person name="Sakaguchi M."/>
            <person name="Sakai K."/>
            <person name="Shibata M."/>
            <person name="Shimokawa T."/>
            <person name="Song J."/>
            <person name="Takazaki Y."/>
            <person name="Terasawa K."/>
            <person name="Tsugane M."/>
            <person name="Tsuji K."/>
            <person name="Ueda S."/>
            <person name="Waki K."/>
            <person name="Yamagata H."/>
            <person name="Yamamoto M."/>
            <person name="Yamamoto S."/>
            <person name="Yamane H."/>
            <person name="Yoshiki S."/>
            <person name="Yoshihara R."/>
            <person name="Yukawa K."/>
            <person name="Zhong H."/>
            <person name="Yano M."/>
            <person name="Yuan Q."/>
            <person name="Ouyang S."/>
            <person name="Liu J."/>
            <person name="Jones K.M."/>
            <person name="Gansberger K."/>
            <person name="Moffat K."/>
            <person name="Hill J."/>
            <person name="Bera J."/>
            <person name="Fadrosh D."/>
            <person name="Jin S."/>
            <person name="Johri S."/>
            <person name="Kim M."/>
            <person name="Overton L."/>
            <person name="Reardon M."/>
            <person name="Tsitrin T."/>
            <person name="Vuong H."/>
            <person name="Weaver B."/>
            <person name="Ciecko A."/>
            <person name="Tallon L."/>
            <person name="Jackson J."/>
            <person name="Pai G."/>
            <person name="Aken S.V."/>
            <person name="Utterback T."/>
            <person name="Reidmuller S."/>
            <person name="Feldblyum T."/>
            <person name="Hsiao J."/>
            <person name="Zismann V."/>
            <person name="Iobst S."/>
            <person name="de Vazeille A.R."/>
            <person name="Buell C.R."/>
            <person name="Ying K."/>
            <person name="Li Y."/>
            <person name="Lu T."/>
            <person name="Huang Y."/>
            <person name="Zhao Q."/>
            <person name="Feng Q."/>
            <person name="Zhang L."/>
            <person name="Zhu J."/>
            <person name="Weng Q."/>
            <person name="Mu J."/>
            <person name="Lu Y."/>
            <person name="Fan D."/>
            <person name="Liu Y."/>
            <person name="Guan J."/>
            <person name="Zhang Y."/>
            <person name="Yu S."/>
            <person name="Liu X."/>
            <person name="Zhang Y."/>
            <person name="Hong G."/>
            <person name="Han B."/>
            <person name="Choisne N."/>
            <person name="Demange N."/>
            <person name="Orjeda G."/>
            <person name="Samain S."/>
            <person name="Cattolico L."/>
            <person name="Pelletier E."/>
            <person name="Couloux A."/>
            <person name="Segurens B."/>
            <person name="Wincker P."/>
            <person name="D'Hont A."/>
            <person name="Scarpelli C."/>
            <person name="Weissenbach J."/>
            <person name="Salanoubat M."/>
            <person name="Quetier F."/>
            <person name="Yu Y."/>
            <person name="Kim H.R."/>
            <person name="Rambo T."/>
            <person name="Currie J."/>
            <person name="Collura K."/>
            <person name="Luo M."/>
            <person name="Yang T."/>
            <person name="Ammiraju J.S.S."/>
            <person name="Engler F."/>
            <person name="Soderlund C."/>
            <person name="Wing R.A."/>
            <person name="Palmer L.E."/>
            <person name="de la Bastide M."/>
            <person name="Spiegel L."/>
            <person name="Nascimento L."/>
            <person name="Zutavern T."/>
            <person name="O'Shaughnessy A."/>
            <person name="Dike S."/>
            <person name="Dedhia N."/>
            <person name="Preston R."/>
            <person name="Balija V."/>
            <person name="McCombie W.R."/>
            <person name="Chow T."/>
            <person name="Chen H."/>
            <person name="Chung M."/>
            <person name="Chen C."/>
            <person name="Shaw J."/>
            <person name="Wu H."/>
            <person name="Hsiao K."/>
            <person name="Chao Y."/>
            <person name="Chu M."/>
            <person name="Cheng C."/>
            <person name="Hour A."/>
            <person name="Lee P."/>
            <person name="Lin S."/>
            <person name="Lin Y."/>
            <person name="Liou J."/>
            <person name="Liu S."/>
            <person name="Hsing Y."/>
            <person name="Raghuvanshi S."/>
            <person name="Mohanty A."/>
            <person name="Bharti A.K."/>
            <person name="Gaur A."/>
            <person name="Gupta V."/>
            <person name="Kumar D."/>
            <person name="Ravi V."/>
            <person name="Vij S."/>
            <person name="Kapur A."/>
            <person name="Khurana P."/>
            <person name="Khurana P."/>
            <person name="Khurana J.P."/>
            <person name="Tyagi A.K."/>
            <person name="Gaikwad K."/>
            <person name="Singh A."/>
            <person name="Dalal V."/>
            <person name="Srivastava S."/>
            <person name="Dixit A."/>
            <person name="Pal A.K."/>
            <person name="Ghazi I.A."/>
            <person name="Yadav M."/>
            <person name="Pandit A."/>
            <person name="Bhargava A."/>
            <person name="Sureshbabu K."/>
            <person name="Batra K."/>
            <person name="Sharma T.R."/>
            <person name="Mohapatra T."/>
            <person name="Singh N.K."/>
            <person name="Messing J."/>
            <person name="Nelson A.B."/>
            <person name="Fuks G."/>
            <person name="Kavchok S."/>
            <person name="Keizer G."/>
            <person name="Linton E."/>
            <person name="Llaca V."/>
            <person name="Song R."/>
            <person name="Tanyolac B."/>
            <person name="Young S."/>
            <person name="Ho-Il K."/>
            <person name="Hahn J.H."/>
            <person name="Sangsakoo G."/>
            <person name="Vanavichit A."/>
            <person name="de Mattos Luiz.A.T."/>
            <person name="Zimmer P.D."/>
            <person name="Malone G."/>
            <person name="Dellagostin O."/>
            <person name="de Oliveira A.C."/>
            <person name="Bevan M."/>
            <person name="Bancroft I."/>
            <person name="Minx P."/>
            <person name="Cordum H."/>
            <person name="Wilson R."/>
            <person name="Cheng Z."/>
            <person name="Jin W."/>
            <person name="Jiang J."/>
            <person name="Leong S.A."/>
            <person name="Iwama H."/>
            <person name="Gojobori T."/>
            <person name="Itoh T."/>
            <person name="Niimura Y."/>
            <person name="Fujii Y."/>
            <person name="Habara T."/>
            <person name="Sakai H."/>
            <person name="Sato Y."/>
            <person name="Wilson G."/>
            <person name="Kumar K."/>
            <person name="McCouch S."/>
            <person name="Juretic N."/>
            <person name="Hoen D."/>
            <person name="Wright S."/>
            <person name="Bruskiewich R."/>
            <person name="Bureau T."/>
            <person name="Miyao A."/>
            <person name="Hirochika H."/>
            <person name="Nishikawa T."/>
            <person name="Kadowaki K."/>
            <person name="Sugiura M."/>
            <person name="Burr B."/>
            <person name="Sasaki T."/>
        </authorList>
    </citation>
    <scope>NUCLEOTIDE SEQUENCE [LARGE SCALE GENOMIC DNA]</scope>
    <source>
        <strain evidence="3">cv. Nipponbare</strain>
    </source>
</reference>
<sequence length="441" mass="48316">VDAAVAEEGGDEEDGAFHGEVGRHEVQGAAAAEVEVVEAHAQPAVHLHVRAHHHLAGVGGGDEALRLDGAGGREVDERAEVGVVDARHGAVDELRGVVRRARDELAGVAARERPEHQVAEVVARHRRAHAGAAVDGDADPGGGGGGAEPARRGHRAPEVGDEALEGGVATPAPRRREPRRGPGLEPRHEVLGVVYLVHLDLVVRRRRAELVVVVVLAGDAALDLGRRRRRLVLRLAVRELDERRVPRHEPGGAVADGDAHGGQQPAAARGEPPRHQEARRGLPVGDAVVRRDAEHHGPAREPRHLHPQQLLLRGGAVDARVQPLHLRRRPPPDDERRRRGERRVHGGLVEPRAGVAEQHRPPPVGPDAEPPRPLPVHRQRPRQAELHRRAGRVRRPERVDDGDALVVRRRVEHAQRHPLRRRRRRVVQRLDNPRALDLNLH</sequence>
<feature type="non-terminal residue" evidence="2">
    <location>
        <position position="441"/>
    </location>
</feature>
<feature type="non-terminal residue" evidence="2">
    <location>
        <position position="1"/>
    </location>
</feature>
<dbReference type="Gramene" id="Os03t0682822-00">
    <property type="protein sequence ID" value="Os03t0682822-00"/>
    <property type="gene ID" value="Os03g0682822"/>
</dbReference>
<evidence type="ECO:0000256" key="1">
    <source>
        <dbReference type="SAM" id="MobiDB-lite"/>
    </source>
</evidence>
<dbReference type="eggNOG" id="ENOG502R3GC">
    <property type="taxonomic scope" value="Eukaryota"/>
</dbReference>
<name>A0A0P0W234_ORYSJ</name>
<dbReference type="Proteomes" id="UP000059680">
    <property type="component" value="Chromosome 3"/>
</dbReference>
<dbReference type="OMA" id="HEVGRAP"/>
<feature type="compositionally biased region" description="Basic and acidic residues" evidence="1">
    <location>
        <begin position="271"/>
        <end position="280"/>
    </location>
</feature>
<protein>
    <submittedName>
        <fullName evidence="2">Os03g0682822 protein</fullName>
    </submittedName>
</protein>
<dbReference type="AlphaFoldDB" id="A0A0P0W234"/>
<dbReference type="EMBL" id="AP014959">
    <property type="protein sequence ID" value="BAS85775.1"/>
    <property type="molecule type" value="Genomic_DNA"/>
</dbReference>
<gene>
    <name evidence="2" type="ordered locus">Os03g0682822</name>
    <name evidence="2" type="ORF">OSNPB_030682822</name>
</gene>
<proteinExistence type="predicted"/>
<dbReference type="PaxDb" id="39947-A0A0P0W234"/>